<dbReference type="AlphaFoldDB" id="A0A2P2CGA1"/>
<evidence type="ECO:0000256" key="1">
    <source>
        <dbReference type="SAM" id="MobiDB-lite"/>
    </source>
</evidence>
<feature type="region of interest" description="Disordered" evidence="1">
    <location>
        <begin position="27"/>
        <end position="123"/>
    </location>
</feature>
<dbReference type="EMBL" id="CZKB01000017">
    <property type="protein sequence ID" value="CUR61035.1"/>
    <property type="molecule type" value="Genomic_DNA"/>
</dbReference>
<proteinExistence type="predicted"/>
<name>A0A2P2CGA1_9ZZZZ</name>
<reference evidence="2" key="1">
    <citation type="submission" date="2015-08" db="EMBL/GenBank/DDBJ databases">
        <authorList>
            <person name="Babu N.S."/>
            <person name="Beckwith C.J."/>
            <person name="Beseler K.G."/>
            <person name="Brison A."/>
            <person name="Carone J.V."/>
            <person name="Caskin T.P."/>
            <person name="Diamond M."/>
            <person name="Durham M.E."/>
            <person name="Foxe J.M."/>
            <person name="Go M."/>
            <person name="Henderson B.A."/>
            <person name="Jones I.B."/>
            <person name="McGettigan J.A."/>
            <person name="Micheletti S.J."/>
            <person name="Nasrallah M.E."/>
            <person name="Ortiz D."/>
            <person name="Piller C.R."/>
            <person name="Privatt S.R."/>
            <person name="Schneider S.L."/>
            <person name="Sharp S."/>
            <person name="Smith T.C."/>
            <person name="Stanton J.D."/>
            <person name="Ullery H.E."/>
            <person name="Wilson R.J."/>
            <person name="Serrano M.G."/>
            <person name="Buck G."/>
            <person name="Lee V."/>
            <person name="Wang Y."/>
            <person name="Carvalho R."/>
            <person name="Voegtly L."/>
            <person name="Shi R."/>
            <person name="Duckworth R."/>
            <person name="Johnson A."/>
            <person name="Loviza R."/>
            <person name="Walstead R."/>
            <person name="Shah Z."/>
            <person name="Kiflezghi M."/>
            <person name="Wade K."/>
            <person name="Ball S.L."/>
            <person name="Bradley K.W."/>
            <person name="Asai D.J."/>
            <person name="Bowman C.A."/>
            <person name="Russell D.A."/>
            <person name="Pope W.H."/>
            <person name="Jacobs-Sera D."/>
            <person name="Hendrix R.W."/>
            <person name="Hatfull G.F."/>
        </authorList>
    </citation>
    <scope>NUCLEOTIDE SEQUENCE</scope>
</reference>
<sequence>MEAGPRGRVRAGALHAHDVAFAAGLGVRRTTGSRRGTADRGARPHERRDRRLPAGCDRAVRGRRRPRGGYGPPARDPGREGLCGGRAPPQRDGLPRPGPGHPVGLRSTAVAAPAGIRDRSGEPPERMSVARFFCLVLLFRDGVDHQAGQARRCASFGVPW</sequence>
<gene>
    <name evidence="2" type="ORF">NOCA1240138</name>
</gene>
<organism evidence="2">
    <name type="scientific">metagenome</name>
    <dbReference type="NCBI Taxonomy" id="256318"/>
    <lineage>
        <taxon>unclassified sequences</taxon>
        <taxon>metagenomes</taxon>
    </lineage>
</organism>
<accession>A0A2P2CGA1</accession>
<feature type="compositionally biased region" description="Basic and acidic residues" evidence="1">
    <location>
        <begin position="36"/>
        <end position="52"/>
    </location>
</feature>
<protein>
    <submittedName>
        <fullName evidence="2">Uncharacterized protein</fullName>
    </submittedName>
</protein>
<evidence type="ECO:0000313" key="2">
    <source>
        <dbReference type="EMBL" id="CUR61035.1"/>
    </source>
</evidence>